<dbReference type="Proteomes" id="UP001614394">
    <property type="component" value="Unassembled WGS sequence"/>
</dbReference>
<reference evidence="1 2" key="1">
    <citation type="submission" date="2024-10" db="EMBL/GenBank/DDBJ databases">
        <title>The Natural Products Discovery Center: Release of the First 8490 Sequenced Strains for Exploring Actinobacteria Biosynthetic Diversity.</title>
        <authorList>
            <person name="Kalkreuter E."/>
            <person name="Kautsar S.A."/>
            <person name="Yang D."/>
            <person name="Bader C.D."/>
            <person name="Teijaro C.N."/>
            <person name="Fluegel L."/>
            <person name="Davis C.M."/>
            <person name="Simpson J.R."/>
            <person name="Lauterbach L."/>
            <person name="Steele A.D."/>
            <person name="Gui C."/>
            <person name="Meng S."/>
            <person name="Li G."/>
            <person name="Viehrig K."/>
            <person name="Ye F."/>
            <person name="Su P."/>
            <person name="Kiefer A.F."/>
            <person name="Nichols A."/>
            <person name="Cepeda A.J."/>
            <person name="Yan W."/>
            <person name="Fan B."/>
            <person name="Jiang Y."/>
            <person name="Adhikari A."/>
            <person name="Zheng C.-J."/>
            <person name="Schuster L."/>
            <person name="Cowan T.M."/>
            <person name="Smanski M.J."/>
            <person name="Chevrette M.G."/>
            <person name="De Carvalho L.P.S."/>
            <person name="Shen B."/>
        </authorList>
    </citation>
    <scope>NUCLEOTIDE SEQUENCE [LARGE SCALE GENOMIC DNA]</scope>
    <source>
        <strain evidence="1 2">NPDC053399</strain>
    </source>
</reference>
<dbReference type="RefSeq" id="WP_399649776.1">
    <property type="nucleotide sequence ID" value="NZ_JBITYG010000004.1"/>
</dbReference>
<evidence type="ECO:0000313" key="1">
    <source>
        <dbReference type="EMBL" id="MFI9102311.1"/>
    </source>
</evidence>
<name>A0ABW8CAB5_9ACTN</name>
<evidence type="ECO:0000313" key="2">
    <source>
        <dbReference type="Proteomes" id="UP001614394"/>
    </source>
</evidence>
<gene>
    <name evidence="1" type="ORF">ACIGXA_17480</name>
</gene>
<organism evidence="1 2">
    <name type="scientific">Streptomyces fildesensis</name>
    <dbReference type="NCBI Taxonomy" id="375757"/>
    <lineage>
        <taxon>Bacteria</taxon>
        <taxon>Bacillati</taxon>
        <taxon>Actinomycetota</taxon>
        <taxon>Actinomycetes</taxon>
        <taxon>Kitasatosporales</taxon>
        <taxon>Streptomycetaceae</taxon>
        <taxon>Streptomyces</taxon>
    </lineage>
</organism>
<sequence>MRTDELPDGHGTVSIEAADEATVAAIEELLRLHFRAGAAVRYSEYHAISVPHRAVHHLTLTVDTRVSTQP</sequence>
<proteinExistence type="predicted"/>
<keyword evidence="2" id="KW-1185">Reference proteome</keyword>
<comment type="caution">
    <text evidence="1">The sequence shown here is derived from an EMBL/GenBank/DDBJ whole genome shotgun (WGS) entry which is preliminary data.</text>
</comment>
<dbReference type="EMBL" id="JBITYG010000004">
    <property type="protein sequence ID" value="MFI9102311.1"/>
    <property type="molecule type" value="Genomic_DNA"/>
</dbReference>
<accession>A0ABW8CAB5</accession>
<protein>
    <submittedName>
        <fullName evidence="1">Uncharacterized protein</fullName>
    </submittedName>
</protein>